<feature type="signal peptide" evidence="1">
    <location>
        <begin position="1"/>
        <end position="19"/>
    </location>
</feature>
<gene>
    <name evidence="2" type="ORF">BDV26DRAFT_262158</name>
</gene>
<feature type="chain" id="PRO_5024794489" evidence="1">
    <location>
        <begin position="20"/>
        <end position="105"/>
    </location>
</feature>
<dbReference type="OrthoDB" id="4438892at2759"/>
<reference evidence="2 3" key="1">
    <citation type="submission" date="2019-04" db="EMBL/GenBank/DDBJ databases">
        <title>Friends and foes A comparative genomics studyof 23 Aspergillus species from section Flavi.</title>
        <authorList>
            <consortium name="DOE Joint Genome Institute"/>
            <person name="Kjaerbolling I."/>
            <person name="Vesth T."/>
            <person name="Frisvad J.C."/>
            <person name="Nybo J.L."/>
            <person name="Theobald S."/>
            <person name="Kildgaard S."/>
            <person name="Isbrandt T."/>
            <person name="Kuo A."/>
            <person name="Sato A."/>
            <person name="Lyhne E.K."/>
            <person name="Kogle M.E."/>
            <person name="Wiebenga A."/>
            <person name="Kun R.S."/>
            <person name="Lubbers R.J."/>
            <person name="Makela M.R."/>
            <person name="Barry K."/>
            <person name="Chovatia M."/>
            <person name="Clum A."/>
            <person name="Daum C."/>
            <person name="Haridas S."/>
            <person name="He G."/>
            <person name="LaButti K."/>
            <person name="Lipzen A."/>
            <person name="Mondo S."/>
            <person name="Riley R."/>
            <person name="Salamov A."/>
            <person name="Simmons B.A."/>
            <person name="Magnuson J.K."/>
            <person name="Henrissat B."/>
            <person name="Mortensen U.H."/>
            <person name="Larsen T.O."/>
            <person name="Devries R.P."/>
            <person name="Grigoriev I.V."/>
            <person name="Machida M."/>
            <person name="Baker S.E."/>
            <person name="Andersen M.R."/>
        </authorList>
    </citation>
    <scope>NUCLEOTIDE SEQUENCE [LARGE SCALE GENOMIC DNA]</scope>
    <source>
        <strain evidence="2 3">IBT 29228</strain>
    </source>
</reference>
<dbReference type="AlphaFoldDB" id="A0A5N7B8S7"/>
<name>A0A5N7B8S7_9EURO</name>
<protein>
    <submittedName>
        <fullName evidence="2">Uncharacterized protein</fullName>
    </submittedName>
</protein>
<keyword evidence="1" id="KW-0732">Signal</keyword>
<accession>A0A5N7B8S7</accession>
<dbReference type="Proteomes" id="UP000326198">
    <property type="component" value="Unassembled WGS sequence"/>
</dbReference>
<dbReference type="EMBL" id="ML736212">
    <property type="protein sequence ID" value="KAE8378166.1"/>
    <property type="molecule type" value="Genomic_DNA"/>
</dbReference>
<evidence type="ECO:0000313" key="2">
    <source>
        <dbReference type="EMBL" id="KAE8378166.1"/>
    </source>
</evidence>
<sequence>MQLSLLTVMASSLAALASASSFEKRQITSVSIFFYGTNGEKWSQVFPTDMSSVDVESKQVVSHIYNPGGAICGFGGVEGETVDVPIGDHSLKTPQVLKSGTCAHL</sequence>
<keyword evidence="3" id="KW-1185">Reference proteome</keyword>
<proteinExistence type="predicted"/>
<evidence type="ECO:0000313" key="3">
    <source>
        <dbReference type="Proteomes" id="UP000326198"/>
    </source>
</evidence>
<evidence type="ECO:0000256" key="1">
    <source>
        <dbReference type="SAM" id="SignalP"/>
    </source>
</evidence>
<organism evidence="2 3">
    <name type="scientific">Aspergillus bertholletiae</name>
    <dbReference type="NCBI Taxonomy" id="1226010"/>
    <lineage>
        <taxon>Eukaryota</taxon>
        <taxon>Fungi</taxon>
        <taxon>Dikarya</taxon>
        <taxon>Ascomycota</taxon>
        <taxon>Pezizomycotina</taxon>
        <taxon>Eurotiomycetes</taxon>
        <taxon>Eurotiomycetidae</taxon>
        <taxon>Eurotiales</taxon>
        <taxon>Aspergillaceae</taxon>
        <taxon>Aspergillus</taxon>
        <taxon>Aspergillus subgen. Circumdati</taxon>
    </lineage>
</organism>